<evidence type="ECO:0000313" key="2">
    <source>
        <dbReference type="Proteomes" id="UP001283361"/>
    </source>
</evidence>
<reference evidence="1" key="1">
    <citation type="journal article" date="2023" name="G3 (Bethesda)">
        <title>A reference genome for the long-term kleptoplast-retaining sea slug Elysia crispata morphotype clarki.</title>
        <authorList>
            <person name="Eastman K.E."/>
            <person name="Pendleton A.L."/>
            <person name="Shaikh M.A."/>
            <person name="Suttiyut T."/>
            <person name="Ogas R."/>
            <person name="Tomko P."/>
            <person name="Gavelis G."/>
            <person name="Widhalm J.R."/>
            <person name="Wisecaver J.H."/>
        </authorList>
    </citation>
    <scope>NUCLEOTIDE SEQUENCE</scope>
    <source>
        <strain evidence="1">ECLA1</strain>
    </source>
</reference>
<name>A0AAE1A5E0_9GAST</name>
<accession>A0AAE1A5E0</accession>
<gene>
    <name evidence="1" type="ORF">RRG08_065979</name>
</gene>
<dbReference type="EMBL" id="JAWDGP010002642">
    <property type="protein sequence ID" value="KAK3781248.1"/>
    <property type="molecule type" value="Genomic_DNA"/>
</dbReference>
<proteinExistence type="predicted"/>
<comment type="caution">
    <text evidence="1">The sequence shown here is derived from an EMBL/GenBank/DDBJ whole genome shotgun (WGS) entry which is preliminary data.</text>
</comment>
<evidence type="ECO:0000313" key="1">
    <source>
        <dbReference type="EMBL" id="KAK3781248.1"/>
    </source>
</evidence>
<organism evidence="1 2">
    <name type="scientific">Elysia crispata</name>
    <name type="common">lettuce slug</name>
    <dbReference type="NCBI Taxonomy" id="231223"/>
    <lineage>
        <taxon>Eukaryota</taxon>
        <taxon>Metazoa</taxon>
        <taxon>Spiralia</taxon>
        <taxon>Lophotrochozoa</taxon>
        <taxon>Mollusca</taxon>
        <taxon>Gastropoda</taxon>
        <taxon>Heterobranchia</taxon>
        <taxon>Euthyneura</taxon>
        <taxon>Panpulmonata</taxon>
        <taxon>Sacoglossa</taxon>
        <taxon>Placobranchoidea</taxon>
        <taxon>Plakobranchidae</taxon>
        <taxon>Elysia</taxon>
    </lineage>
</organism>
<dbReference type="AlphaFoldDB" id="A0AAE1A5E0"/>
<keyword evidence="2" id="KW-1185">Reference proteome</keyword>
<sequence length="69" mass="7500">MTFDLYLCSRASVARKAGWRIIIMVTTDRCAASTPQPPKIGDGPVTKGLNSAQNCLPFFSRVDTELQGP</sequence>
<protein>
    <submittedName>
        <fullName evidence="1">Uncharacterized protein</fullName>
    </submittedName>
</protein>
<dbReference type="Proteomes" id="UP001283361">
    <property type="component" value="Unassembled WGS sequence"/>
</dbReference>